<feature type="transmembrane region" description="Helical" evidence="6">
    <location>
        <begin position="130"/>
        <end position="152"/>
    </location>
</feature>
<comment type="subcellular location">
    <subcellularLocation>
        <location evidence="1">Membrane</location>
        <topology evidence="1">Multi-pass membrane protein</topology>
    </subcellularLocation>
</comment>
<keyword evidence="2 6" id="KW-0812">Transmembrane</keyword>
<evidence type="ECO:0000256" key="3">
    <source>
        <dbReference type="ARBA" id="ARBA00022989"/>
    </source>
</evidence>
<sequence>MPTMPPTRVDIHGDRRPEMIRAFVVVATLSTIAVIARLASRRLKQIPLGASDYTIICAFLLCWATNIAGFLQVHFGEGRHIEVVPSANVIKIIQITFACEMTYTITLVLAKISILYLYRSIFPGRNFRIATNLIGAFVLCWGISVPLITIFSCKPIDGSWDITVPSSCINRRNLFIGFAVFNILADVFILALPMMEVWKLQMALRQKFMISGMFLLGGFVCIASVLRIYFILSMDPKDLTWTYVGLVVWTVVELNTAVISACLPTLRPLILYLLPQFGTSGPGTPTSDHAMRTFKAQRQERDGFWQLSDSVSSRVAGLNLKHPEAGHISDIKGNTNVESSNAL</sequence>
<evidence type="ECO:0000256" key="2">
    <source>
        <dbReference type="ARBA" id="ARBA00022692"/>
    </source>
</evidence>
<evidence type="ECO:0000256" key="6">
    <source>
        <dbReference type="SAM" id="Phobius"/>
    </source>
</evidence>
<feature type="transmembrane region" description="Helical" evidence="6">
    <location>
        <begin position="20"/>
        <end position="40"/>
    </location>
</feature>
<comment type="caution">
    <text evidence="8">The sequence shown here is derived from an EMBL/GenBank/DDBJ whole genome shotgun (WGS) entry which is preliminary data.</text>
</comment>
<keyword evidence="4 6" id="KW-0472">Membrane</keyword>
<comment type="similarity">
    <text evidence="5">Belongs to the SAT4 family.</text>
</comment>
<gene>
    <name evidence="8" type="ORF">ABVK25_007864</name>
</gene>
<feature type="transmembrane region" description="Helical" evidence="6">
    <location>
        <begin position="244"/>
        <end position="266"/>
    </location>
</feature>
<reference evidence="8 9" key="1">
    <citation type="submission" date="2024-09" db="EMBL/GenBank/DDBJ databases">
        <title>Rethinking Asexuality: The Enigmatic Case of Functional Sexual Genes in Lepraria (Stereocaulaceae).</title>
        <authorList>
            <person name="Doellman M."/>
            <person name="Sun Y."/>
            <person name="Barcenas-Pena A."/>
            <person name="Lumbsch H.T."/>
            <person name="Grewe F."/>
        </authorList>
    </citation>
    <scope>NUCLEOTIDE SEQUENCE [LARGE SCALE GENOMIC DNA]</scope>
    <source>
        <strain evidence="8 9">Grewe 0041</strain>
    </source>
</reference>
<dbReference type="PANTHER" id="PTHR33048">
    <property type="entry name" value="PTH11-LIKE INTEGRAL MEMBRANE PROTEIN (AFU_ORTHOLOGUE AFUA_5G11245)"/>
    <property type="match status" value="1"/>
</dbReference>
<evidence type="ECO:0000313" key="8">
    <source>
        <dbReference type="EMBL" id="KAL2051949.1"/>
    </source>
</evidence>
<proteinExistence type="inferred from homology"/>
<accession>A0ABR4B4X4</accession>
<evidence type="ECO:0000256" key="1">
    <source>
        <dbReference type="ARBA" id="ARBA00004141"/>
    </source>
</evidence>
<evidence type="ECO:0000256" key="4">
    <source>
        <dbReference type="ARBA" id="ARBA00023136"/>
    </source>
</evidence>
<organism evidence="8 9">
    <name type="scientific">Lepraria finkii</name>
    <dbReference type="NCBI Taxonomy" id="1340010"/>
    <lineage>
        <taxon>Eukaryota</taxon>
        <taxon>Fungi</taxon>
        <taxon>Dikarya</taxon>
        <taxon>Ascomycota</taxon>
        <taxon>Pezizomycotina</taxon>
        <taxon>Lecanoromycetes</taxon>
        <taxon>OSLEUM clade</taxon>
        <taxon>Lecanoromycetidae</taxon>
        <taxon>Lecanorales</taxon>
        <taxon>Lecanorineae</taxon>
        <taxon>Stereocaulaceae</taxon>
        <taxon>Lepraria</taxon>
    </lineage>
</organism>
<keyword evidence="9" id="KW-1185">Reference proteome</keyword>
<feature type="transmembrane region" description="Helical" evidence="6">
    <location>
        <begin position="52"/>
        <end position="72"/>
    </location>
</feature>
<dbReference type="Pfam" id="PF20684">
    <property type="entry name" value="Fung_rhodopsin"/>
    <property type="match status" value="1"/>
</dbReference>
<feature type="transmembrane region" description="Helical" evidence="6">
    <location>
        <begin position="92"/>
        <end position="118"/>
    </location>
</feature>
<feature type="transmembrane region" description="Helical" evidence="6">
    <location>
        <begin position="213"/>
        <end position="232"/>
    </location>
</feature>
<feature type="transmembrane region" description="Helical" evidence="6">
    <location>
        <begin position="172"/>
        <end position="192"/>
    </location>
</feature>
<name>A0ABR4B4X4_9LECA</name>
<dbReference type="EMBL" id="JBHFEH010000031">
    <property type="protein sequence ID" value="KAL2051949.1"/>
    <property type="molecule type" value="Genomic_DNA"/>
</dbReference>
<dbReference type="PANTHER" id="PTHR33048:SF47">
    <property type="entry name" value="INTEGRAL MEMBRANE PROTEIN-RELATED"/>
    <property type="match status" value="1"/>
</dbReference>
<protein>
    <recommendedName>
        <fullName evidence="7">Rhodopsin domain-containing protein</fullName>
    </recommendedName>
</protein>
<evidence type="ECO:0000256" key="5">
    <source>
        <dbReference type="ARBA" id="ARBA00038359"/>
    </source>
</evidence>
<feature type="domain" description="Rhodopsin" evidence="7">
    <location>
        <begin position="36"/>
        <end position="270"/>
    </location>
</feature>
<keyword evidence="3 6" id="KW-1133">Transmembrane helix</keyword>
<evidence type="ECO:0000259" key="7">
    <source>
        <dbReference type="Pfam" id="PF20684"/>
    </source>
</evidence>
<evidence type="ECO:0000313" key="9">
    <source>
        <dbReference type="Proteomes" id="UP001590951"/>
    </source>
</evidence>
<dbReference type="InterPro" id="IPR052337">
    <property type="entry name" value="SAT4-like"/>
</dbReference>
<dbReference type="Proteomes" id="UP001590951">
    <property type="component" value="Unassembled WGS sequence"/>
</dbReference>
<dbReference type="InterPro" id="IPR049326">
    <property type="entry name" value="Rhodopsin_dom_fungi"/>
</dbReference>